<dbReference type="PANTHER" id="PTHR31195:SF2">
    <property type="entry name" value="GEO02494P1"/>
    <property type="match status" value="1"/>
</dbReference>
<evidence type="ECO:0000313" key="4">
    <source>
        <dbReference type="RefSeq" id="XP_005105734.1"/>
    </source>
</evidence>
<feature type="domain" description="DUF4604" evidence="2">
    <location>
        <begin position="4"/>
        <end position="141"/>
    </location>
</feature>
<dbReference type="Proteomes" id="UP000694888">
    <property type="component" value="Unplaced"/>
</dbReference>
<dbReference type="InterPro" id="IPR027911">
    <property type="entry name" value="DUF4604"/>
</dbReference>
<evidence type="ECO:0000313" key="3">
    <source>
        <dbReference type="Proteomes" id="UP000694888"/>
    </source>
</evidence>
<keyword evidence="3" id="KW-1185">Reference proteome</keyword>
<feature type="region of interest" description="Disordered" evidence="1">
    <location>
        <begin position="74"/>
        <end position="145"/>
    </location>
</feature>
<feature type="compositionally biased region" description="Basic residues" evidence="1">
    <location>
        <begin position="118"/>
        <end position="130"/>
    </location>
</feature>
<feature type="compositionally biased region" description="Acidic residues" evidence="1">
    <location>
        <begin position="42"/>
        <end position="54"/>
    </location>
</feature>
<feature type="compositionally biased region" description="Basic and acidic residues" evidence="1">
    <location>
        <begin position="22"/>
        <end position="34"/>
    </location>
</feature>
<dbReference type="RefSeq" id="XP_005105734.1">
    <property type="nucleotide sequence ID" value="XM_005105677.3"/>
</dbReference>
<feature type="region of interest" description="Disordered" evidence="1">
    <location>
        <begin position="22"/>
        <end position="62"/>
    </location>
</feature>
<dbReference type="GeneID" id="101849790"/>
<sequence>MPRKGVQYVQNEEPSFIRQFKEKVGHKDGPDVNTKRQIPNFSDDEDEENVEEKEDEKPMVVVLKEGDLTAEEATSELKQIDEGPARLDEKITFKKPVKRTKEAAQDDEEEGKTEDIKKKKPSKDSKKKKENKSLLSFGDDEEEDD</sequence>
<dbReference type="Pfam" id="PF15377">
    <property type="entry name" value="DUF4604"/>
    <property type="match status" value="1"/>
</dbReference>
<evidence type="ECO:0000256" key="1">
    <source>
        <dbReference type="SAM" id="MobiDB-lite"/>
    </source>
</evidence>
<dbReference type="PANTHER" id="PTHR31195">
    <property type="entry name" value="GEO02494P1"/>
    <property type="match status" value="1"/>
</dbReference>
<protein>
    <submittedName>
        <fullName evidence="4">Uncharacterized protein KIAA1143 homolog</fullName>
    </submittedName>
</protein>
<organism evidence="3 4">
    <name type="scientific">Aplysia californica</name>
    <name type="common">California sea hare</name>
    <dbReference type="NCBI Taxonomy" id="6500"/>
    <lineage>
        <taxon>Eukaryota</taxon>
        <taxon>Metazoa</taxon>
        <taxon>Spiralia</taxon>
        <taxon>Lophotrochozoa</taxon>
        <taxon>Mollusca</taxon>
        <taxon>Gastropoda</taxon>
        <taxon>Heterobranchia</taxon>
        <taxon>Euthyneura</taxon>
        <taxon>Tectipleura</taxon>
        <taxon>Aplysiida</taxon>
        <taxon>Aplysioidea</taxon>
        <taxon>Aplysiidae</taxon>
        <taxon>Aplysia</taxon>
    </lineage>
</organism>
<reference evidence="4" key="1">
    <citation type="submission" date="2025-08" db="UniProtKB">
        <authorList>
            <consortium name="RefSeq"/>
        </authorList>
    </citation>
    <scope>IDENTIFICATION</scope>
</reference>
<dbReference type="InterPro" id="IPR040219">
    <property type="entry name" value="KIAA1143-like"/>
</dbReference>
<gene>
    <name evidence="4" type="primary">LOC101849790</name>
</gene>
<feature type="compositionally biased region" description="Basic and acidic residues" evidence="1">
    <location>
        <begin position="78"/>
        <end position="92"/>
    </location>
</feature>
<proteinExistence type="predicted"/>
<accession>A0ABM0K0B1</accession>
<name>A0ABM0K0B1_APLCA</name>
<evidence type="ECO:0000259" key="2">
    <source>
        <dbReference type="Pfam" id="PF15377"/>
    </source>
</evidence>